<reference evidence="3" key="1">
    <citation type="journal article" date="2019" name="Int. J. Syst. Evol. Microbiol.">
        <title>The Global Catalogue of Microorganisms (GCM) 10K type strain sequencing project: providing services to taxonomists for standard genome sequencing and annotation.</title>
        <authorList>
            <consortium name="The Broad Institute Genomics Platform"/>
            <consortium name="The Broad Institute Genome Sequencing Center for Infectious Disease"/>
            <person name="Wu L."/>
            <person name="Ma J."/>
        </authorList>
    </citation>
    <scope>NUCLEOTIDE SEQUENCE [LARGE SCALE GENOMIC DNA]</scope>
    <source>
        <strain evidence="3">KCTC 42911</strain>
    </source>
</reference>
<dbReference type="Pfam" id="PF03358">
    <property type="entry name" value="FMN_red"/>
    <property type="match status" value="1"/>
</dbReference>
<dbReference type="GO" id="GO:0016491">
    <property type="term" value="F:oxidoreductase activity"/>
    <property type="evidence" value="ECO:0007669"/>
    <property type="project" value="UniProtKB-KW"/>
</dbReference>
<dbReference type="Gene3D" id="3.40.50.360">
    <property type="match status" value="1"/>
</dbReference>
<dbReference type="RefSeq" id="WP_386734333.1">
    <property type="nucleotide sequence ID" value="NZ_JBHRXI010000004.1"/>
</dbReference>
<dbReference type="InterPro" id="IPR005025">
    <property type="entry name" value="FMN_Rdtase-like_dom"/>
</dbReference>
<keyword evidence="3" id="KW-1185">Reference proteome</keyword>
<dbReference type="InterPro" id="IPR029039">
    <property type="entry name" value="Flavoprotein-like_sf"/>
</dbReference>
<dbReference type="InterPro" id="IPR050712">
    <property type="entry name" value="NAD(P)H-dep_reductase"/>
</dbReference>
<organism evidence="2 3">
    <name type="scientific">Lutimaribacter marinistellae</name>
    <dbReference type="NCBI Taxonomy" id="1820329"/>
    <lineage>
        <taxon>Bacteria</taxon>
        <taxon>Pseudomonadati</taxon>
        <taxon>Pseudomonadota</taxon>
        <taxon>Alphaproteobacteria</taxon>
        <taxon>Rhodobacterales</taxon>
        <taxon>Roseobacteraceae</taxon>
        <taxon>Lutimaribacter</taxon>
    </lineage>
</organism>
<dbReference type="PANTHER" id="PTHR30543:SF21">
    <property type="entry name" value="NAD(P)H-DEPENDENT FMN REDUCTASE LOT6"/>
    <property type="match status" value="1"/>
</dbReference>
<name>A0ABV7TEF5_9RHOB</name>
<accession>A0ABV7TEF5</accession>
<dbReference type="EMBL" id="JBHRXI010000004">
    <property type="protein sequence ID" value="MFC3613157.1"/>
    <property type="molecule type" value="Genomic_DNA"/>
</dbReference>
<evidence type="ECO:0000313" key="3">
    <source>
        <dbReference type="Proteomes" id="UP001595629"/>
    </source>
</evidence>
<protein>
    <submittedName>
        <fullName evidence="2">NADPH-dependent FMN reductase</fullName>
        <ecNumber evidence="2">1.-.-.-</ecNumber>
    </submittedName>
</protein>
<keyword evidence="2" id="KW-0560">Oxidoreductase</keyword>
<comment type="caution">
    <text evidence="2">The sequence shown here is derived from an EMBL/GenBank/DDBJ whole genome shotgun (WGS) entry which is preliminary data.</text>
</comment>
<dbReference type="PANTHER" id="PTHR30543">
    <property type="entry name" value="CHROMATE REDUCTASE"/>
    <property type="match status" value="1"/>
</dbReference>
<evidence type="ECO:0000313" key="2">
    <source>
        <dbReference type="EMBL" id="MFC3613157.1"/>
    </source>
</evidence>
<dbReference type="Proteomes" id="UP001595629">
    <property type="component" value="Unassembled WGS sequence"/>
</dbReference>
<sequence length="187" mass="20280">MSNSVLLGLSGSLRREATNSKLMREAARLFAPAEFVEGDLNLPLFDADDEERDGIPVVVQALADQIAAADAIVISTPEYNKGPSGVLKNALDWVSRTSGNPWKNKPLAVMSATAGRAGGERAQMILRGFMVPFQPRLIAGPELHLADSSNQFDEAGHLLSDRYAATLQQLIDNLRAEVELTQHTEKN</sequence>
<proteinExistence type="predicted"/>
<dbReference type="EC" id="1.-.-.-" evidence="2"/>
<evidence type="ECO:0000259" key="1">
    <source>
        <dbReference type="Pfam" id="PF03358"/>
    </source>
</evidence>
<dbReference type="SUPFAM" id="SSF52218">
    <property type="entry name" value="Flavoproteins"/>
    <property type="match status" value="1"/>
</dbReference>
<gene>
    <name evidence="2" type="ORF">ACFORG_05230</name>
</gene>
<feature type="domain" description="NADPH-dependent FMN reductase-like" evidence="1">
    <location>
        <begin position="6"/>
        <end position="131"/>
    </location>
</feature>